<comment type="caution">
    <text evidence="3">The sequence shown here is derived from an EMBL/GenBank/DDBJ whole genome shotgun (WGS) entry which is preliminary data.</text>
</comment>
<evidence type="ECO:0000256" key="2">
    <source>
        <dbReference type="SAM" id="Phobius"/>
    </source>
</evidence>
<feature type="transmembrane region" description="Helical" evidence="2">
    <location>
        <begin position="83"/>
        <end position="104"/>
    </location>
</feature>
<feature type="transmembrane region" description="Helical" evidence="2">
    <location>
        <begin position="57"/>
        <end position="77"/>
    </location>
</feature>
<proteinExistence type="predicted"/>
<keyword evidence="2" id="KW-0472">Membrane</keyword>
<dbReference type="Gene3D" id="3.40.50.1000">
    <property type="entry name" value="HAD superfamily/HAD-like"/>
    <property type="match status" value="1"/>
</dbReference>
<organism evidence="3 4">
    <name type="scientific">Chitinophaga niastensis</name>
    <dbReference type="NCBI Taxonomy" id="536980"/>
    <lineage>
        <taxon>Bacteria</taxon>
        <taxon>Pseudomonadati</taxon>
        <taxon>Bacteroidota</taxon>
        <taxon>Chitinophagia</taxon>
        <taxon>Chitinophagales</taxon>
        <taxon>Chitinophagaceae</taxon>
        <taxon>Chitinophaga</taxon>
    </lineage>
</organism>
<dbReference type="GO" id="GO:0055070">
    <property type="term" value="P:copper ion homeostasis"/>
    <property type="evidence" value="ECO:0007669"/>
    <property type="project" value="TreeGrafter"/>
</dbReference>
<keyword evidence="2" id="KW-0812">Transmembrane</keyword>
<dbReference type="GO" id="GO:0043682">
    <property type="term" value="F:P-type divalent copper transporter activity"/>
    <property type="evidence" value="ECO:0007669"/>
    <property type="project" value="TreeGrafter"/>
</dbReference>
<protein>
    <submittedName>
        <fullName evidence="3">P-type E1-E2 ATPase</fullName>
    </submittedName>
</protein>
<dbReference type="GO" id="GO:0005507">
    <property type="term" value="F:copper ion binding"/>
    <property type="evidence" value="ECO:0007669"/>
    <property type="project" value="TreeGrafter"/>
</dbReference>
<evidence type="ECO:0000256" key="1">
    <source>
        <dbReference type="ARBA" id="ARBA00022967"/>
    </source>
</evidence>
<dbReference type="PANTHER" id="PTHR43520">
    <property type="entry name" value="ATP7, ISOFORM B"/>
    <property type="match status" value="1"/>
</dbReference>
<accession>A0A2P8HT38</accession>
<dbReference type="PANTHER" id="PTHR43520:SF8">
    <property type="entry name" value="P-TYPE CU(+) TRANSPORTER"/>
    <property type="match status" value="1"/>
</dbReference>
<sequence length="118" mass="12691">MIGDGLNDAGALKQSDIGISLTEDSNNFTPASDGILDARKLPLLLDFIQLCKANKRIILISFILSLLYNITGLYFAVQGLLSPLVAAILMPASSISIGLITFVLQMAGHNLLQSYLIR</sequence>
<gene>
    <name evidence="3" type="ORF">CLV51_101699</name>
</gene>
<dbReference type="EMBL" id="PYAW01000001">
    <property type="protein sequence ID" value="PSL49368.1"/>
    <property type="molecule type" value="Genomic_DNA"/>
</dbReference>
<keyword evidence="2" id="KW-1133">Transmembrane helix</keyword>
<dbReference type="SUPFAM" id="SSF56784">
    <property type="entry name" value="HAD-like"/>
    <property type="match status" value="1"/>
</dbReference>
<dbReference type="InterPro" id="IPR036412">
    <property type="entry name" value="HAD-like_sf"/>
</dbReference>
<dbReference type="GO" id="GO:0016020">
    <property type="term" value="C:membrane"/>
    <property type="evidence" value="ECO:0007669"/>
    <property type="project" value="TreeGrafter"/>
</dbReference>
<name>A0A2P8HT38_CHINA</name>
<evidence type="ECO:0000313" key="3">
    <source>
        <dbReference type="EMBL" id="PSL49368.1"/>
    </source>
</evidence>
<keyword evidence="4" id="KW-1185">Reference proteome</keyword>
<dbReference type="InterPro" id="IPR023214">
    <property type="entry name" value="HAD_sf"/>
</dbReference>
<reference evidence="3 4" key="1">
    <citation type="submission" date="2018-03" db="EMBL/GenBank/DDBJ databases">
        <title>Genomic Encyclopedia of Archaeal and Bacterial Type Strains, Phase II (KMG-II): from individual species to whole genera.</title>
        <authorList>
            <person name="Goeker M."/>
        </authorList>
    </citation>
    <scope>NUCLEOTIDE SEQUENCE [LARGE SCALE GENOMIC DNA]</scope>
    <source>
        <strain evidence="3 4">DSM 24859</strain>
    </source>
</reference>
<dbReference type="AlphaFoldDB" id="A0A2P8HT38"/>
<evidence type="ECO:0000313" key="4">
    <source>
        <dbReference type="Proteomes" id="UP000240971"/>
    </source>
</evidence>
<dbReference type="Proteomes" id="UP000240971">
    <property type="component" value="Unassembled WGS sequence"/>
</dbReference>
<keyword evidence="1" id="KW-1278">Translocase</keyword>